<feature type="compositionally biased region" description="Low complexity" evidence="13">
    <location>
        <begin position="696"/>
        <end position="709"/>
    </location>
</feature>
<dbReference type="GeneID" id="43580898"/>
<evidence type="ECO:0000256" key="11">
    <source>
        <dbReference type="ARBA" id="ARBA00048679"/>
    </source>
</evidence>
<feature type="region of interest" description="Disordered" evidence="13">
    <location>
        <begin position="358"/>
        <end position="382"/>
    </location>
</feature>
<evidence type="ECO:0000256" key="12">
    <source>
        <dbReference type="PROSITE-ProRule" id="PRU10141"/>
    </source>
</evidence>
<proteinExistence type="inferred from homology"/>
<feature type="compositionally biased region" description="Basic and acidic residues" evidence="13">
    <location>
        <begin position="1096"/>
        <end position="1106"/>
    </location>
</feature>
<sequence length="1415" mass="153128">MENKANNSSSNQTARNSDSNCSSSRSSSSFNLTGNSSGLQEGINFSNMNAYMYKSPPQSKFANPNRSQTTIIDTDPSSSSEENDPNDHTYEDHNSIYEEYESSPLIDTSHSFGQLPATSASIVDTTQDLDNNTHTLTYFDPTQSSHSSLEKVINNHRYPTNGSAKITSPKPFPQVQQPYQQNNNLTSTPTAPPPSSIQYITSPASVRTTVPSPTAQDFPLPISNAIEEPMTPSFHYHSQTPQQFAHYSNNYRLSKDNQNPRSSPTYTSSKTSSSTSYSVRENSFGEHSANYPASETSTPSIPVKSTDPISHISSLSISSLNSSASFSFDNARNSQHTGSSRHPSTHLAPAFAGSATDVIPATPQLPQDQDVSRSSLNFQSTTPSASASASAIASASSASSSKSSSSSSHHWSMGKQQSNKSTDEISTKLLDAAPISSSSAIDLSTSSFTTAPSTPIDPVQARKSNPTHPINNSNPILSPSDRSLTFSSSNENNKRRSGGRARSKTMKGVFSNMFSSMRSGSSSSDQSSSSSRRISASSDKSGTFKISQPYDMKIVTHVGYDKDNSEFTGIPQEWIKMLTDSGISKKEAEQHPQAVRDVMAFLNNQSDDQEQNVWKKFDKAKVANPTLKLESVQPTPGTTTGTSTAASSVLSSPVHTLNGSSDYFSAQRQAPSVPKTPSSGSHNSPTFVSSPSTNNIATPTVPIGTATTTNGHESRSRSNSILDGLKKGSGSFKERAQSLRRKPENLKDALISSPQPIPERKFIPTRPAPRPPGSPQSPGPQAIGSTTPFAETIDSKIEAQPPHSPISATNTAAALAAITSAPSTPSFGPSSAAIGTATTTAGVVISPREATATSTTFSNSSASTVSMRIDVVKASALTSTSSVSTPSSVISQKKSSTIQTPLASTTAPASHQPPTTNHQTHPISPPPRPPPAPPLGVPSVRSNFDKNRDITAAQRQQQPGGGLDPAFFSPLQQQHLKHVPSNNQINAGGARILQQPQVAQQYPQVQPGSSLQGPQTQQQLQMRLQQQHQWHMQQQQELIQQQNRRLELQQQQQQQQAQAQAQQAQAQAPPVELSKSEQMAQLAANQSAAASAKEAAITRRRDARRRKDAEVIAKLARLCNPDDPTALYKDLHKIGQGGTGGVYTAHHVKTNECVAIKQMNLEEQPKKELIINEIIVMKESSHRNIVNFIDSYLLHGDLWVVMEYMEGGNLTDVVTYNVMTEGQIGAVCREVLQGLVHLHSKGVIHRDIKSDNILLSMRGDIKLTDFGFCAQLNEYNAKRTTIVGTPYWMAPEMVRRTAYGPKIDIWSLGIMAIEMIEGEPPYLNETQHRALYLIVTNGTPKLKEPEALTEIFTEFLNWALQVDVDERATASQLLKHEFLKTAESVRSLAPLVLNARHQKELDKRSNYAPAPQSKD</sequence>
<protein>
    <recommendedName>
        <fullName evidence="3">non-specific serine/threonine protein kinase</fullName>
        <ecNumber evidence="3">2.7.11.1</ecNumber>
    </recommendedName>
</protein>
<feature type="compositionally biased region" description="Polar residues" evidence="13">
    <location>
        <begin position="252"/>
        <end position="261"/>
    </location>
</feature>
<dbReference type="PROSITE" id="PS00107">
    <property type="entry name" value="PROTEIN_KINASE_ATP"/>
    <property type="match status" value="1"/>
</dbReference>
<comment type="similarity">
    <text evidence="2">Belongs to the protein kinase superfamily. STE Ser/Thr protein kinase family. STE20 subfamily.</text>
</comment>
<evidence type="ECO:0000256" key="6">
    <source>
        <dbReference type="ARBA" id="ARBA00022679"/>
    </source>
</evidence>
<feature type="compositionally biased region" description="Polar residues" evidence="13">
    <location>
        <begin position="462"/>
        <end position="491"/>
    </location>
</feature>
<feature type="compositionally biased region" description="Polar residues" evidence="13">
    <location>
        <begin position="892"/>
        <end position="921"/>
    </location>
</feature>
<gene>
    <name evidence="15" type="ORF">SAPINGB_P002078</name>
</gene>
<feature type="compositionally biased region" description="Polar residues" evidence="13">
    <location>
        <begin position="1"/>
        <end position="15"/>
    </location>
</feature>
<feature type="domain" description="Protein kinase" evidence="14">
    <location>
        <begin position="1128"/>
        <end position="1379"/>
    </location>
</feature>
<dbReference type="InterPro" id="IPR000719">
    <property type="entry name" value="Prot_kinase_dom"/>
</dbReference>
<feature type="binding site" evidence="12">
    <location>
        <position position="1157"/>
    </location>
    <ligand>
        <name>ATP</name>
        <dbReference type="ChEBI" id="CHEBI:30616"/>
    </ligand>
</feature>
<evidence type="ECO:0000256" key="3">
    <source>
        <dbReference type="ARBA" id="ARBA00012513"/>
    </source>
</evidence>
<feature type="compositionally biased region" description="Low complexity" evidence="13">
    <location>
        <begin position="173"/>
        <end position="189"/>
    </location>
</feature>
<feature type="compositionally biased region" description="Low complexity" evidence="13">
    <location>
        <begin position="445"/>
        <end position="454"/>
    </location>
</feature>
<feature type="compositionally biased region" description="Low complexity" evidence="13">
    <location>
        <begin position="262"/>
        <end position="278"/>
    </location>
</feature>
<feature type="region of interest" description="Disordered" evidence="13">
    <location>
        <begin position="877"/>
        <end position="943"/>
    </location>
</feature>
<feature type="region of interest" description="Disordered" evidence="13">
    <location>
        <begin position="398"/>
        <end position="422"/>
    </location>
</feature>
<dbReference type="Pfam" id="PF00786">
    <property type="entry name" value="PBD"/>
    <property type="match status" value="1"/>
</dbReference>
<keyword evidence="16" id="KW-1185">Reference proteome</keyword>
<dbReference type="Gene3D" id="1.10.510.10">
    <property type="entry name" value="Transferase(Phosphotransferase) domain 1"/>
    <property type="match status" value="1"/>
</dbReference>
<dbReference type="Pfam" id="PF00069">
    <property type="entry name" value="Pkinase"/>
    <property type="match status" value="1"/>
</dbReference>
<feature type="region of interest" description="Disordered" evidence="13">
    <location>
        <begin position="160"/>
        <end position="194"/>
    </location>
</feature>
<dbReference type="GO" id="GO:0030447">
    <property type="term" value="P:filamentous growth"/>
    <property type="evidence" value="ECO:0007669"/>
    <property type="project" value="UniProtKB-ARBA"/>
</dbReference>
<feature type="compositionally biased region" description="Polar residues" evidence="13">
    <location>
        <begin position="364"/>
        <end position="382"/>
    </location>
</feature>
<dbReference type="FunFam" id="3.30.200.20:FF:000385">
    <property type="entry name" value="Non-specific serine/threonine protein kinase"/>
    <property type="match status" value="1"/>
</dbReference>
<dbReference type="PROSITE" id="PS50011">
    <property type="entry name" value="PROTEIN_KINASE_DOM"/>
    <property type="match status" value="1"/>
</dbReference>
<dbReference type="GO" id="GO:0004674">
    <property type="term" value="F:protein serine/threonine kinase activity"/>
    <property type="evidence" value="ECO:0007669"/>
    <property type="project" value="UniProtKB-KW"/>
</dbReference>
<dbReference type="InterPro" id="IPR051931">
    <property type="entry name" value="PAK3-like"/>
</dbReference>
<feature type="compositionally biased region" description="Low complexity" evidence="13">
    <location>
        <begin position="515"/>
        <end position="541"/>
    </location>
</feature>
<dbReference type="FunFam" id="1.10.510.10:FF:000011">
    <property type="entry name" value="Non-specific serine/threonine protein kinase"/>
    <property type="match status" value="1"/>
</dbReference>
<dbReference type="InterPro" id="IPR008271">
    <property type="entry name" value="Ser/Thr_kinase_AS"/>
</dbReference>
<feature type="compositionally biased region" description="Low complexity" evidence="13">
    <location>
        <begin position="631"/>
        <end position="653"/>
    </location>
</feature>
<feature type="compositionally biased region" description="Basic residues" evidence="13">
    <location>
        <begin position="495"/>
        <end position="505"/>
    </location>
</feature>
<keyword evidence="9 12" id="KW-0067">ATP-binding</keyword>
<feature type="compositionally biased region" description="Pro residues" evidence="13">
    <location>
        <begin position="766"/>
        <end position="778"/>
    </location>
</feature>
<organism evidence="15 16">
    <name type="scientific">Magnusiomyces paraingens</name>
    <dbReference type="NCBI Taxonomy" id="2606893"/>
    <lineage>
        <taxon>Eukaryota</taxon>
        <taxon>Fungi</taxon>
        <taxon>Dikarya</taxon>
        <taxon>Ascomycota</taxon>
        <taxon>Saccharomycotina</taxon>
        <taxon>Dipodascomycetes</taxon>
        <taxon>Dipodascales</taxon>
        <taxon>Dipodascaceae</taxon>
        <taxon>Magnusiomyces</taxon>
    </lineage>
</organism>
<feature type="compositionally biased region" description="Polar residues" evidence="13">
    <location>
        <begin position="291"/>
        <end position="300"/>
    </location>
</feature>
<keyword evidence="6" id="KW-0808">Transferase</keyword>
<dbReference type="Gene3D" id="3.30.200.20">
    <property type="entry name" value="Phosphorylase Kinase, domain 1"/>
    <property type="match status" value="1"/>
</dbReference>
<feature type="compositionally biased region" description="Low complexity" evidence="13">
    <location>
        <begin position="398"/>
        <end position="408"/>
    </location>
</feature>
<dbReference type="InterPro" id="IPR011009">
    <property type="entry name" value="Kinase-like_dom_sf"/>
</dbReference>
<feature type="compositionally biased region" description="Low complexity" evidence="13">
    <location>
        <begin position="877"/>
        <end position="891"/>
    </location>
</feature>
<feature type="region of interest" description="Disordered" evidence="13">
    <location>
        <begin position="666"/>
        <end position="787"/>
    </location>
</feature>
<dbReference type="InterPro" id="IPR017441">
    <property type="entry name" value="Protein_kinase_ATP_BS"/>
</dbReference>
<feature type="region of interest" description="Disordered" evidence="13">
    <location>
        <begin position="445"/>
        <end position="543"/>
    </location>
</feature>
<feature type="compositionally biased region" description="Low complexity" evidence="13">
    <location>
        <begin position="16"/>
        <end position="37"/>
    </location>
</feature>
<evidence type="ECO:0000256" key="7">
    <source>
        <dbReference type="ARBA" id="ARBA00022741"/>
    </source>
</evidence>
<dbReference type="GO" id="GO:0033554">
    <property type="term" value="P:cellular response to stress"/>
    <property type="evidence" value="ECO:0007669"/>
    <property type="project" value="UniProtKB-ARBA"/>
</dbReference>
<name>A0A5E8BDC7_9ASCO</name>
<dbReference type="EMBL" id="CABVLU010000002">
    <property type="protein sequence ID" value="VVT49047.1"/>
    <property type="molecule type" value="Genomic_DNA"/>
</dbReference>
<feature type="region of interest" description="Disordered" evidence="13">
    <location>
        <begin position="998"/>
        <end position="1024"/>
    </location>
</feature>
<comment type="catalytic activity">
    <reaction evidence="11">
        <text>L-seryl-[protein] + ATP = O-phospho-L-seryl-[protein] + ADP + H(+)</text>
        <dbReference type="Rhea" id="RHEA:17989"/>
        <dbReference type="Rhea" id="RHEA-COMP:9863"/>
        <dbReference type="Rhea" id="RHEA-COMP:11604"/>
        <dbReference type="ChEBI" id="CHEBI:15378"/>
        <dbReference type="ChEBI" id="CHEBI:29999"/>
        <dbReference type="ChEBI" id="CHEBI:30616"/>
        <dbReference type="ChEBI" id="CHEBI:83421"/>
        <dbReference type="ChEBI" id="CHEBI:456216"/>
        <dbReference type="EC" id="2.7.11.1"/>
    </reaction>
</comment>
<feature type="region of interest" description="Disordered" evidence="13">
    <location>
        <begin position="1"/>
        <end position="91"/>
    </location>
</feature>
<dbReference type="OrthoDB" id="248923at2759"/>
<keyword evidence="7 12" id="KW-0547">Nucleotide-binding</keyword>
<evidence type="ECO:0000256" key="10">
    <source>
        <dbReference type="ARBA" id="ARBA00047899"/>
    </source>
</evidence>
<accession>A0A5E8BDC7</accession>
<dbReference type="SUPFAM" id="SSF56112">
    <property type="entry name" value="Protein kinase-like (PK-like)"/>
    <property type="match status" value="1"/>
</dbReference>
<dbReference type="RefSeq" id="XP_031852689.1">
    <property type="nucleotide sequence ID" value="XM_031996798.1"/>
</dbReference>
<dbReference type="Proteomes" id="UP000398389">
    <property type="component" value="Unassembled WGS sequence"/>
</dbReference>
<dbReference type="SMART" id="SM00285">
    <property type="entry name" value="PBD"/>
    <property type="match status" value="1"/>
</dbReference>
<comment type="subcellular location">
    <subcellularLocation>
        <location evidence="1">Cytoplasm</location>
    </subcellularLocation>
</comment>
<feature type="compositionally biased region" description="Pro residues" evidence="13">
    <location>
        <begin position="923"/>
        <end position="936"/>
    </location>
</feature>
<evidence type="ECO:0000256" key="2">
    <source>
        <dbReference type="ARBA" id="ARBA00008874"/>
    </source>
</evidence>
<dbReference type="GO" id="GO:0005737">
    <property type="term" value="C:cytoplasm"/>
    <property type="evidence" value="ECO:0007669"/>
    <property type="project" value="UniProtKB-SubCell"/>
</dbReference>
<feature type="compositionally biased region" description="Polar residues" evidence="13">
    <location>
        <begin position="56"/>
        <end position="76"/>
    </location>
</feature>
<dbReference type="InterPro" id="IPR033923">
    <property type="entry name" value="PAK_BD"/>
</dbReference>
<comment type="catalytic activity">
    <reaction evidence="10">
        <text>L-threonyl-[protein] + ATP = O-phospho-L-threonyl-[protein] + ADP + H(+)</text>
        <dbReference type="Rhea" id="RHEA:46608"/>
        <dbReference type="Rhea" id="RHEA-COMP:11060"/>
        <dbReference type="Rhea" id="RHEA-COMP:11605"/>
        <dbReference type="ChEBI" id="CHEBI:15378"/>
        <dbReference type="ChEBI" id="CHEBI:30013"/>
        <dbReference type="ChEBI" id="CHEBI:30616"/>
        <dbReference type="ChEBI" id="CHEBI:61977"/>
        <dbReference type="ChEBI" id="CHEBI:456216"/>
        <dbReference type="EC" id="2.7.11.1"/>
    </reaction>
</comment>
<dbReference type="SMART" id="SM00220">
    <property type="entry name" value="S_TKc"/>
    <property type="match status" value="1"/>
</dbReference>
<dbReference type="GO" id="GO:0000165">
    <property type="term" value="P:MAPK cascade"/>
    <property type="evidence" value="ECO:0007669"/>
    <property type="project" value="UniProtKB-ARBA"/>
</dbReference>
<feature type="region of interest" description="Disordered" evidence="13">
    <location>
        <begin position="1061"/>
        <end position="1106"/>
    </location>
</feature>
<reference evidence="15 16" key="1">
    <citation type="submission" date="2019-09" db="EMBL/GenBank/DDBJ databases">
        <authorList>
            <person name="Brejova B."/>
        </authorList>
    </citation>
    <scope>NUCLEOTIDE SEQUENCE [LARGE SCALE GENOMIC DNA]</scope>
</reference>
<evidence type="ECO:0000313" key="16">
    <source>
        <dbReference type="Proteomes" id="UP000398389"/>
    </source>
</evidence>
<feature type="region of interest" description="Disordered" evidence="13">
    <location>
        <begin position="252"/>
        <end position="305"/>
    </location>
</feature>
<keyword evidence="4" id="KW-0963">Cytoplasm</keyword>
<feature type="compositionally biased region" description="Basic and acidic residues" evidence="13">
    <location>
        <begin position="732"/>
        <end position="747"/>
    </location>
</feature>
<dbReference type="InterPro" id="IPR036936">
    <property type="entry name" value="CRIB_dom_sf"/>
</dbReference>
<dbReference type="PROSITE" id="PS00108">
    <property type="entry name" value="PROTEIN_KINASE_ST"/>
    <property type="match status" value="1"/>
</dbReference>
<dbReference type="CDD" id="cd01093">
    <property type="entry name" value="CRIB_PAK_like"/>
    <property type="match status" value="1"/>
</dbReference>
<evidence type="ECO:0000313" key="15">
    <source>
        <dbReference type="EMBL" id="VVT49047.1"/>
    </source>
</evidence>
<evidence type="ECO:0000256" key="4">
    <source>
        <dbReference type="ARBA" id="ARBA00022490"/>
    </source>
</evidence>
<dbReference type="EC" id="2.7.11.1" evidence="3"/>
<keyword evidence="5" id="KW-0723">Serine/threonine-protein kinase</keyword>
<dbReference type="Gene3D" id="3.90.810.10">
    <property type="entry name" value="CRIB domain"/>
    <property type="match status" value="1"/>
</dbReference>
<evidence type="ECO:0000256" key="13">
    <source>
        <dbReference type="SAM" id="MobiDB-lite"/>
    </source>
</evidence>
<feature type="compositionally biased region" description="Polar residues" evidence="13">
    <location>
        <begin position="666"/>
        <end position="695"/>
    </location>
</feature>
<evidence type="ECO:0000256" key="5">
    <source>
        <dbReference type="ARBA" id="ARBA00022527"/>
    </source>
</evidence>
<keyword evidence="8" id="KW-0418">Kinase</keyword>
<dbReference type="PANTHER" id="PTHR45832:SF22">
    <property type="entry name" value="SERINE_THREONINE-PROTEIN KINASE SAMKA-RELATED"/>
    <property type="match status" value="1"/>
</dbReference>
<feature type="region of interest" description="Disordered" evidence="13">
    <location>
        <begin position="629"/>
        <end position="653"/>
    </location>
</feature>
<evidence type="ECO:0000259" key="14">
    <source>
        <dbReference type="PROSITE" id="PS50011"/>
    </source>
</evidence>
<feature type="compositionally biased region" description="Low complexity" evidence="13">
    <location>
        <begin position="1080"/>
        <end position="1095"/>
    </location>
</feature>
<dbReference type="GO" id="GO:0005524">
    <property type="term" value="F:ATP binding"/>
    <property type="evidence" value="ECO:0007669"/>
    <property type="project" value="UniProtKB-UniRule"/>
</dbReference>
<dbReference type="InterPro" id="IPR000095">
    <property type="entry name" value="CRIB_dom"/>
</dbReference>
<evidence type="ECO:0000256" key="8">
    <source>
        <dbReference type="ARBA" id="ARBA00022777"/>
    </source>
</evidence>
<dbReference type="PANTHER" id="PTHR45832">
    <property type="entry name" value="SERINE/THREONINE-PROTEIN KINASE SAMKA-RELATED-RELATED"/>
    <property type="match status" value="1"/>
</dbReference>
<evidence type="ECO:0000256" key="1">
    <source>
        <dbReference type="ARBA" id="ARBA00004496"/>
    </source>
</evidence>
<evidence type="ECO:0000256" key="9">
    <source>
        <dbReference type="ARBA" id="ARBA00022840"/>
    </source>
</evidence>
<dbReference type="CDD" id="cd06614">
    <property type="entry name" value="STKc_PAK"/>
    <property type="match status" value="1"/>
</dbReference>